<sequence>MPDYSIGDFVARKSYGKDVVFVISDIVEDVERSIEEGERRERYVLKGLTVRLVADADKDDLVKINPKVAKLSAERNIYGLKRQRFFNQLYKSINLFNIGHVRRRGIPGKVLHIDGSREFLNSSMAYYKILGLNPVGVYVDEPEQPNLARSLLSKYNPDIVVFTGHDGLRKDATDIESFGSYTYSRYYYQAVSEARAYQPDPEGLFVYAGACQSYYEALISAGATYASSPARVLIHSTDPVTLASRIALTPHNRIITPKQAVMGTYSGTKGIGGVDTRGRLKLI</sequence>
<keyword evidence="1" id="KW-0378">Hydrolase</keyword>
<evidence type="ECO:0000313" key="1">
    <source>
        <dbReference type="EMBL" id="AUG56957.1"/>
    </source>
</evidence>
<dbReference type="Proteomes" id="UP000233534">
    <property type="component" value="Chromosome"/>
</dbReference>
<dbReference type="InterPro" id="IPR008764">
    <property type="entry name" value="Peptidase_U57"/>
</dbReference>
<dbReference type="EC" id="3.4.-.-" evidence="1"/>
<reference evidence="2 4" key="2">
    <citation type="journal article" date="2018" name="Syst. Appl. Microbiol.">
        <title>Characterization and high-quality draft genome sequence of Herbivorax saccincola A7, an anaerobic, alkaliphilic, thermophilic, cellulolytic, and xylanolytic bacterium.</title>
        <authorList>
            <person name="Aikawa S."/>
            <person name="Baramee S."/>
            <person name="Sermsathanaswadi J."/>
            <person name="Thianheng P."/>
            <person name="Tachaapaikoon C."/>
            <person name="Shikata A."/>
            <person name="Waeonukul R."/>
            <person name="Pason P."/>
            <person name="Ratanakhanokchai K."/>
            <person name="Kosugi A."/>
        </authorList>
    </citation>
    <scope>NUCLEOTIDE SEQUENCE [LARGE SCALE GENOMIC DNA]</scope>
    <source>
        <strain evidence="2 4">A7</strain>
    </source>
</reference>
<proteinExistence type="predicted"/>
<reference evidence="1 3" key="1">
    <citation type="submission" date="2017-12" db="EMBL/GenBank/DDBJ databases">
        <title>Complete genome sequence of Herbivorax saccincola GGR1, a novel Cellulosome-producing hydrolytic bacterium in a thermophilic biogas plant, established by Illumina and Nanopore MinION sequencing.</title>
        <authorList>
            <person name="Pechtl A."/>
            <person name="Ruckert C."/>
            <person name="Koeck D.E."/>
            <person name="Maus I."/>
            <person name="Winkler A."/>
            <person name="Kalinowski J."/>
            <person name="Puhler A."/>
            <person name="Schwarz W.W."/>
            <person name="Zverlov V.V."/>
            <person name="Schluter A."/>
            <person name="Liebl W."/>
        </authorList>
    </citation>
    <scope>NUCLEOTIDE SEQUENCE [LARGE SCALE GENOMIC DNA]</scope>
    <source>
        <strain evidence="1">GGR1</strain>
        <strain evidence="3">SR1</strain>
    </source>
</reference>
<dbReference type="EMBL" id="NEMB01000003">
    <property type="protein sequence ID" value="PQQ66980.1"/>
    <property type="molecule type" value="Genomic_DNA"/>
</dbReference>
<dbReference type="OrthoDB" id="9785306at2"/>
<dbReference type="AlphaFoldDB" id="A0A2K9DZK7"/>
<dbReference type="GO" id="GO:0006508">
    <property type="term" value="P:proteolysis"/>
    <property type="evidence" value="ECO:0007669"/>
    <property type="project" value="UniProtKB-KW"/>
</dbReference>
<name>A0A2K9DZK7_9FIRM</name>
<protein>
    <submittedName>
        <fullName evidence="1">Sporulation-specific protease YabG</fullName>
        <ecNumber evidence="1">3.4.-.-</ecNumber>
    </submittedName>
</protein>
<gene>
    <name evidence="1" type="primary">yabG2</name>
    <name evidence="2" type="ORF">B9R14_09675</name>
    <name evidence="1" type="ORF">HVS_05120</name>
</gene>
<dbReference type="Proteomes" id="UP000239720">
    <property type="component" value="Unassembled WGS sequence"/>
</dbReference>
<dbReference type="GO" id="GO:0008233">
    <property type="term" value="F:peptidase activity"/>
    <property type="evidence" value="ECO:0007669"/>
    <property type="project" value="UniProtKB-KW"/>
</dbReference>
<dbReference type="RefSeq" id="WP_101299826.1">
    <property type="nucleotide sequence ID" value="NZ_CP025197.1"/>
</dbReference>
<keyword evidence="3" id="KW-1185">Reference proteome</keyword>
<dbReference type="EMBL" id="CP025197">
    <property type="protein sequence ID" value="AUG56957.1"/>
    <property type="molecule type" value="Genomic_DNA"/>
</dbReference>
<keyword evidence="1" id="KW-0645">Protease</keyword>
<dbReference type="Pfam" id="PF05582">
    <property type="entry name" value="Peptidase_U57"/>
    <property type="match status" value="1"/>
</dbReference>
<organism evidence="1 3">
    <name type="scientific">Acetivibrio saccincola</name>
    <dbReference type="NCBI Taxonomy" id="1677857"/>
    <lineage>
        <taxon>Bacteria</taxon>
        <taxon>Bacillati</taxon>
        <taxon>Bacillota</taxon>
        <taxon>Clostridia</taxon>
        <taxon>Eubacteriales</taxon>
        <taxon>Oscillospiraceae</taxon>
        <taxon>Acetivibrio</taxon>
    </lineage>
</organism>
<evidence type="ECO:0000313" key="4">
    <source>
        <dbReference type="Proteomes" id="UP000239720"/>
    </source>
</evidence>
<evidence type="ECO:0000313" key="3">
    <source>
        <dbReference type="Proteomes" id="UP000233534"/>
    </source>
</evidence>
<accession>A0A2K9DZK7</accession>
<dbReference type="KEGG" id="hsc:HVS_05120"/>
<evidence type="ECO:0000313" key="2">
    <source>
        <dbReference type="EMBL" id="PQQ66980.1"/>
    </source>
</evidence>